<proteinExistence type="predicted"/>
<name>A0A2P2P6X5_RHIMU</name>
<evidence type="ECO:0000313" key="1">
    <source>
        <dbReference type="EMBL" id="MBX50508.1"/>
    </source>
</evidence>
<reference evidence="1" key="1">
    <citation type="submission" date="2018-02" db="EMBL/GenBank/DDBJ databases">
        <title>Rhizophora mucronata_Transcriptome.</title>
        <authorList>
            <person name="Meera S.P."/>
            <person name="Sreeshan A."/>
            <person name="Augustine A."/>
        </authorList>
    </citation>
    <scope>NUCLEOTIDE SEQUENCE</scope>
    <source>
        <tissue evidence="1">Leaf</tissue>
    </source>
</reference>
<organism evidence="1">
    <name type="scientific">Rhizophora mucronata</name>
    <name type="common">Asiatic mangrove</name>
    <dbReference type="NCBI Taxonomy" id="61149"/>
    <lineage>
        <taxon>Eukaryota</taxon>
        <taxon>Viridiplantae</taxon>
        <taxon>Streptophyta</taxon>
        <taxon>Embryophyta</taxon>
        <taxon>Tracheophyta</taxon>
        <taxon>Spermatophyta</taxon>
        <taxon>Magnoliopsida</taxon>
        <taxon>eudicotyledons</taxon>
        <taxon>Gunneridae</taxon>
        <taxon>Pentapetalae</taxon>
        <taxon>rosids</taxon>
        <taxon>fabids</taxon>
        <taxon>Malpighiales</taxon>
        <taxon>Rhizophoraceae</taxon>
        <taxon>Rhizophora</taxon>
    </lineage>
</organism>
<protein>
    <submittedName>
        <fullName evidence="1">Uncharacterized protein</fullName>
    </submittedName>
</protein>
<sequence length="18" mass="2153">MKKQFKGKLIPIHMKPNN</sequence>
<accession>A0A2P2P6X5</accession>
<dbReference type="EMBL" id="GGEC01070024">
    <property type="protein sequence ID" value="MBX50508.1"/>
    <property type="molecule type" value="Transcribed_RNA"/>
</dbReference>
<dbReference type="AlphaFoldDB" id="A0A2P2P6X5"/>